<feature type="region of interest" description="Disordered" evidence="1">
    <location>
        <begin position="865"/>
        <end position="950"/>
    </location>
</feature>
<keyword evidence="2" id="KW-1133">Transmembrane helix</keyword>
<dbReference type="EMBL" id="JAFJYH010000365">
    <property type="protein sequence ID" value="KAG4412620.1"/>
    <property type="molecule type" value="Genomic_DNA"/>
</dbReference>
<protein>
    <submittedName>
        <fullName evidence="3">Uncharacterized protein</fullName>
    </submittedName>
</protein>
<feature type="transmembrane region" description="Helical" evidence="2">
    <location>
        <begin position="100"/>
        <end position="122"/>
    </location>
</feature>
<sequence length="950" mass="107052">MPRGEYWKTWISQMPFTEWHWVEVPELVWQRIILPITHQGIWDGFRYWVSRAILVWKAIGRGLEQLLGSRAGIGLLAVGIALSNYLLVKVDQSRNVVVQVLAIAPASLISSTMFTIFVFVLLELSRITKWAITTISNREPFSQLNPWRSEFWTCIGHILLTQVTIFVILRLFNHITSILRIPLTLTYTEYLIYAMVFDIFQVGDGFHDLCYLDFVARLSTFALHRLVDWVPVPWFWRPDYFLGGFPIPLFAWYTGYITTAIYHTLYSVSCIGLPKDLCIGLCLLMTYLRVPGHGFLARFSPTELTPDLRGAATTKVQAFIAVLAMLVFAYLKSANLQAATYYCLLWGTYLLRDPKLACSSPNRPLINSLDTNPELRSLQDTLGRALGVPISYLSILPVLIQFSGEPYMDLVAFLFVATGGMTACDIYHLFRFRHDAEPKKHRRLAFINFRKLEILTLVIAALAWLYLRFTRFPLLQSVTTESFYQVQPLAFILVALASYFTYITATDDVIPSQVRTAVECIFQIGALLLTLFALPYLSFTVAFYAVAVPGLLLYFYYTSSATENSTTPTHPHGLQAVLWDEPVPPWAKHLWWIIPLLAAWESVQILQNYEAIHDHFGNYSSVFFFEAWASSSTSAIVATVLQIIVTFLVHIVQERYTLEFLWNVGSSVTSYLPFNIRPLRDAILVGAGSESTYQGRQPTELIQAWIALVLQAYRPGTWSLVFSMLVWDIIQVNKPPSKGSPLEIPVQDNDKISTSNGDKTAPSNDEIKLTDDQRAEAAEAAAGTIITMAVSNDWTALNDMERAQIAAEAAGRTFSTARVSDQSRFATVEDENENDENDGVEVAKSHDNAVKDEADAMKAAYLTDEQAKSKHPRRFSALVQDSSADDFGLNPEDNDQMLREDDDAEADISRQDDVPGENLKRDENQLPTSQSSIIHSQEQLAAQKSSGPSM</sequence>
<organism evidence="3 4">
    <name type="scientific">Cadophora malorum</name>
    <dbReference type="NCBI Taxonomy" id="108018"/>
    <lineage>
        <taxon>Eukaryota</taxon>
        <taxon>Fungi</taxon>
        <taxon>Dikarya</taxon>
        <taxon>Ascomycota</taxon>
        <taxon>Pezizomycotina</taxon>
        <taxon>Leotiomycetes</taxon>
        <taxon>Helotiales</taxon>
        <taxon>Ploettnerulaceae</taxon>
        <taxon>Cadophora</taxon>
    </lineage>
</organism>
<dbReference type="OrthoDB" id="3563993at2759"/>
<feature type="compositionally biased region" description="Polar residues" evidence="1">
    <location>
        <begin position="752"/>
        <end position="763"/>
    </location>
</feature>
<dbReference type="Proteomes" id="UP000664132">
    <property type="component" value="Unassembled WGS sequence"/>
</dbReference>
<feature type="compositionally biased region" description="Polar residues" evidence="1">
    <location>
        <begin position="925"/>
        <end position="950"/>
    </location>
</feature>
<comment type="caution">
    <text evidence="3">The sequence shown here is derived from an EMBL/GenBank/DDBJ whole genome shotgun (WGS) entry which is preliminary data.</text>
</comment>
<evidence type="ECO:0000313" key="3">
    <source>
        <dbReference type="EMBL" id="KAG4412620.1"/>
    </source>
</evidence>
<feature type="transmembrane region" description="Helical" evidence="2">
    <location>
        <begin position="526"/>
        <end position="557"/>
    </location>
</feature>
<feature type="transmembrane region" description="Helical" evidence="2">
    <location>
        <begin position="247"/>
        <end position="265"/>
    </location>
</feature>
<evidence type="ECO:0000256" key="1">
    <source>
        <dbReference type="SAM" id="MobiDB-lite"/>
    </source>
</evidence>
<proteinExistence type="predicted"/>
<keyword evidence="2" id="KW-0472">Membrane</keyword>
<feature type="region of interest" description="Disordered" evidence="1">
    <location>
        <begin position="823"/>
        <end position="849"/>
    </location>
</feature>
<feature type="transmembrane region" description="Helical" evidence="2">
    <location>
        <begin position="151"/>
        <end position="172"/>
    </location>
</feature>
<keyword evidence="4" id="KW-1185">Reference proteome</keyword>
<feature type="compositionally biased region" description="Basic and acidic residues" evidence="1">
    <location>
        <begin position="907"/>
        <end position="924"/>
    </location>
</feature>
<feature type="transmembrane region" description="Helical" evidence="2">
    <location>
        <begin position="410"/>
        <end position="430"/>
    </location>
</feature>
<feature type="transmembrane region" description="Helical" evidence="2">
    <location>
        <begin position="489"/>
        <end position="505"/>
    </location>
</feature>
<evidence type="ECO:0000256" key="2">
    <source>
        <dbReference type="SAM" id="Phobius"/>
    </source>
</evidence>
<feature type="region of interest" description="Disordered" evidence="1">
    <location>
        <begin position="738"/>
        <end position="765"/>
    </location>
</feature>
<evidence type="ECO:0000313" key="4">
    <source>
        <dbReference type="Proteomes" id="UP000664132"/>
    </source>
</evidence>
<dbReference type="AlphaFoldDB" id="A0A8H7T133"/>
<feature type="transmembrane region" description="Helical" evidence="2">
    <location>
        <begin position="178"/>
        <end position="197"/>
    </location>
</feature>
<reference evidence="3" key="1">
    <citation type="submission" date="2021-02" db="EMBL/GenBank/DDBJ databases">
        <title>Genome sequence Cadophora malorum strain M34.</title>
        <authorList>
            <person name="Stefanovic E."/>
            <person name="Vu D."/>
            <person name="Scully C."/>
            <person name="Dijksterhuis J."/>
            <person name="Roader J."/>
            <person name="Houbraken J."/>
        </authorList>
    </citation>
    <scope>NUCLEOTIDE SEQUENCE</scope>
    <source>
        <strain evidence="3">M34</strain>
    </source>
</reference>
<feature type="compositionally biased region" description="Acidic residues" evidence="1">
    <location>
        <begin position="828"/>
        <end position="839"/>
    </location>
</feature>
<accession>A0A8H7T133</accession>
<feature type="transmembrane region" description="Helical" evidence="2">
    <location>
        <begin position="451"/>
        <end position="469"/>
    </location>
</feature>
<feature type="transmembrane region" description="Helical" evidence="2">
    <location>
        <begin position="67"/>
        <end position="88"/>
    </location>
</feature>
<feature type="transmembrane region" description="Helical" evidence="2">
    <location>
        <begin position="316"/>
        <end position="331"/>
    </location>
</feature>
<keyword evidence="2" id="KW-0812">Transmembrane</keyword>
<gene>
    <name evidence="3" type="ORF">IFR04_014250</name>
</gene>
<feature type="transmembrane region" description="Helical" evidence="2">
    <location>
        <begin position="277"/>
        <end position="296"/>
    </location>
</feature>
<name>A0A8H7T133_9HELO</name>
<feature type="compositionally biased region" description="Acidic residues" evidence="1">
    <location>
        <begin position="892"/>
        <end position="906"/>
    </location>
</feature>
<feature type="transmembrane region" description="Helical" evidence="2">
    <location>
        <begin position="385"/>
        <end position="404"/>
    </location>
</feature>